<sequence>MEIALLNLSDSEMRELVRKRKRNNAILMVTLLLFVAGMFAASFLHLQNESRASNSSTPITNQ</sequence>
<dbReference type="RefSeq" id="WP_214394029.1">
    <property type="nucleotide sequence ID" value="NZ_JAFLWW010000021.1"/>
</dbReference>
<evidence type="ECO:0000313" key="3">
    <source>
        <dbReference type="Proteomes" id="UP001138921"/>
    </source>
</evidence>
<keyword evidence="1" id="KW-0812">Transmembrane</keyword>
<evidence type="ECO:0000313" key="2">
    <source>
        <dbReference type="EMBL" id="MBT1160243.1"/>
    </source>
</evidence>
<keyword evidence="1" id="KW-1133">Transmembrane helix</keyword>
<comment type="caution">
    <text evidence="2">The sequence shown here is derived from an EMBL/GenBank/DDBJ whole genome shotgun (WGS) entry which is preliminary data.</text>
</comment>
<accession>A0A9X1AIW6</accession>
<organism evidence="2 3">
    <name type="scientific">Aminobacter anthyllidis</name>
    <dbReference type="NCBI Taxonomy" id="1035067"/>
    <lineage>
        <taxon>Bacteria</taxon>
        <taxon>Pseudomonadati</taxon>
        <taxon>Pseudomonadota</taxon>
        <taxon>Alphaproteobacteria</taxon>
        <taxon>Hyphomicrobiales</taxon>
        <taxon>Phyllobacteriaceae</taxon>
        <taxon>Aminobacter</taxon>
    </lineage>
</organism>
<dbReference type="AlphaFoldDB" id="A0A9X1AIW6"/>
<dbReference type="EMBL" id="JAFLWW010000021">
    <property type="protein sequence ID" value="MBT1160243.1"/>
    <property type="molecule type" value="Genomic_DNA"/>
</dbReference>
<proteinExistence type="predicted"/>
<dbReference type="Proteomes" id="UP001138921">
    <property type="component" value="Unassembled WGS sequence"/>
</dbReference>
<evidence type="ECO:0000256" key="1">
    <source>
        <dbReference type="SAM" id="Phobius"/>
    </source>
</evidence>
<reference evidence="2" key="2">
    <citation type="submission" date="2021-03" db="EMBL/GenBank/DDBJ databases">
        <authorList>
            <person name="Artuso I."/>
            <person name="Turrini P."/>
            <person name="Pirolo M."/>
            <person name="Lugli G.A."/>
            <person name="Ventura M."/>
            <person name="Visca P."/>
        </authorList>
    </citation>
    <scope>NUCLEOTIDE SEQUENCE</scope>
    <source>
        <strain evidence="2">LMG 26462</strain>
    </source>
</reference>
<name>A0A9X1AIW6_9HYPH</name>
<gene>
    <name evidence="2" type="ORF">J1C56_32490</name>
</gene>
<protein>
    <submittedName>
        <fullName evidence="2">Uncharacterized protein</fullName>
    </submittedName>
</protein>
<reference evidence="2" key="1">
    <citation type="journal article" date="2021" name="Microorganisms">
        <title>Phylogenomic Reconstruction and Metabolic Potential of the Genus Aminobacter.</title>
        <authorList>
            <person name="Artuso I."/>
            <person name="Turrini P."/>
            <person name="Pirolo M."/>
            <person name="Lugli G.A."/>
            <person name="Ventura M."/>
            <person name="Visca P."/>
        </authorList>
    </citation>
    <scope>NUCLEOTIDE SEQUENCE</scope>
    <source>
        <strain evidence="2">LMG 26462</strain>
    </source>
</reference>
<keyword evidence="3" id="KW-1185">Reference proteome</keyword>
<keyword evidence="1" id="KW-0472">Membrane</keyword>
<feature type="transmembrane region" description="Helical" evidence="1">
    <location>
        <begin position="25"/>
        <end position="46"/>
    </location>
</feature>